<accession>A0ABT1QTB4</accession>
<dbReference type="Pfam" id="PF01636">
    <property type="entry name" value="APH"/>
    <property type="match status" value="1"/>
</dbReference>
<keyword evidence="11" id="KW-1185">Reference proteome</keyword>
<reference evidence="10" key="1">
    <citation type="submission" date="2022-07" db="EMBL/GenBank/DDBJ databases">
        <title>Tahibacter sp., a new gammaproteobacterium isolated from the silt sample collected at pig farm.</title>
        <authorList>
            <person name="Chen H."/>
        </authorList>
    </citation>
    <scope>NUCLEOTIDE SEQUENCE</scope>
    <source>
        <strain evidence="10">P2K</strain>
    </source>
</reference>
<evidence type="ECO:0000313" key="10">
    <source>
        <dbReference type="EMBL" id="MCQ4165506.1"/>
    </source>
</evidence>
<proteinExistence type="predicted"/>
<comment type="caution">
    <text evidence="10">The sequence shown here is derived from an EMBL/GenBank/DDBJ whole genome shotgun (WGS) entry which is preliminary data.</text>
</comment>
<keyword evidence="4" id="KW-0418">Kinase</keyword>
<dbReference type="EC" id="2.7.1.81" evidence="7"/>
<dbReference type="Gene3D" id="3.90.1200.10">
    <property type="match status" value="1"/>
</dbReference>
<evidence type="ECO:0000256" key="6">
    <source>
        <dbReference type="ARBA" id="ARBA00037368"/>
    </source>
</evidence>
<dbReference type="InterPro" id="IPR002575">
    <property type="entry name" value="Aminoglycoside_PTrfase"/>
</dbReference>
<feature type="domain" description="Aminoglycoside phosphotransferase" evidence="9">
    <location>
        <begin position="22"/>
        <end position="263"/>
    </location>
</feature>
<dbReference type="PANTHER" id="PTHR21064:SF1">
    <property type="entry name" value="HYDROXYLYSINE KINASE"/>
    <property type="match status" value="1"/>
</dbReference>
<dbReference type="RefSeq" id="WP_255914696.1">
    <property type="nucleotide sequence ID" value="NZ_JANFQO010000010.1"/>
</dbReference>
<gene>
    <name evidence="10" type="ORF">NM961_12380</name>
</gene>
<organism evidence="10 11">
    <name type="scientific">Tahibacter harae</name>
    <dbReference type="NCBI Taxonomy" id="2963937"/>
    <lineage>
        <taxon>Bacteria</taxon>
        <taxon>Pseudomonadati</taxon>
        <taxon>Pseudomonadota</taxon>
        <taxon>Gammaproteobacteria</taxon>
        <taxon>Lysobacterales</taxon>
        <taxon>Rhodanobacteraceae</taxon>
        <taxon>Tahibacter</taxon>
    </lineage>
</organism>
<evidence type="ECO:0000259" key="9">
    <source>
        <dbReference type="Pfam" id="PF01636"/>
    </source>
</evidence>
<sequence length="335" mass="36424">MKLLAMQDALELARQHWQLDGTIKALPSYADQNFLIRGKAGEFVLKLANPAWSHADLDLENQAMLQLARTAPHYGWPRVQPAVDGQYLLTLPIDGEARHVRLLSYVPGRVYADAVAGLDPAQRRVLQASLGRAVACMNRGLADLHHPAAGRAQAWNLLNLPDLLDEIAHIDDAALRGIVQRRATAFCAALPQLAARLPQCVLHNDANDLNVIVGAGGEVSAVIDFGDMCTGFRLAELAVACTYAMQHEDDPVGCARQILHGYLAEAELLAEERGQLHAFIVARLCHSILMATRAFRRQPDNDYVLVSQNGVRALLRTLDAVPAAALLAPEDALVS</sequence>
<comment type="subcellular location">
    <subcellularLocation>
        <location evidence="1">Cytoplasm</location>
    </subcellularLocation>
</comment>
<keyword evidence="2" id="KW-0963">Cytoplasm</keyword>
<keyword evidence="3" id="KW-0808">Transferase</keyword>
<dbReference type="Proteomes" id="UP001165498">
    <property type="component" value="Unassembled WGS sequence"/>
</dbReference>
<evidence type="ECO:0000256" key="5">
    <source>
        <dbReference type="ARBA" id="ARBA00036820"/>
    </source>
</evidence>
<dbReference type="EMBL" id="JANFQO010000010">
    <property type="protein sequence ID" value="MCQ4165506.1"/>
    <property type="molecule type" value="Genomic_DNA"/>
</dbReference>
<evidence type="ECO:0000256" key="3">
    <source>
        <dbReference type="ARBA" id="ARBA00022679"/>
    </source>
</evidence>
<evidence type="ECO:0000256" key="8">
    <source>
        <dbReference type="ARBA" id="ARBA00040505"/>
    </source>
</evidence>
<evidence type="ECO:0000256" key="1">
    <source>
        <dbReference type="ARBA" id="ARBA00004496"/>
    </source>
</evidence>
<comment type="catalytic activity">
    <reaction evidence="5">
        <text>(5R)-5-hydroxy-L-lysine + GTP = (5R)-5-phosphooxy-L-lysine + GDP + H(+)</text>
        <dbReference type="Rhea" id="RHEA:19049"/>
        <dbReference type="ChEBI" id="CHEBI:15378"/>
        <dbReference type="ChEBI" id="CHEBI:37565"/>
        <dbReference type="ChEBI" id="CHEBI:57882"/>
        <dbReference type="ChEBI" id="CHEBI:58189"/>
        <dbReference type="ChEBI" id="CHEBI:58357"/>
        <dbReference type="EC" id="2.7.1.81"/>
    </reaction>
</comment>
<comment type="function">
    <text evidence="6">Catalyzes the GTP-dependent phosphorylation of 5-hydroxy-L-lysine.</text>
</comment>
<name>A0ABT1QTB4_9GAMM</name>
<evidence type="ECO:0000256" key="7">
    <source>
        <dbReference type="ARBA" id="ARBA00038873"/>
    </source>
</evidence>
<protein>
    <recommendedName>
        <fullName evidence="8">Hydroxylysine kinase</fullName>
        <ecNumber evidence="7">2.7.1.81</ecNumber>
    </recommendedName>
</protein>
<evidence type="ECO:0000256" key="2">
    <source>
        <dbReference type="ARBA" id="ARBA00022490"/>
    </source>
</evidence>
<dbReference type="InterPro" id="IPR050249">
    <property type="entry name" value="Pseudomonas-type_ThrB"/>
</dbReference>
<evidence type="ECO:0000313" key="11">
    <source>
        <dbReference type="Proteomes" id="UP001165498"/>
    </source>
</evidence>
<dbReference type="PANTHER" id="PTHR21064">
    <property type="entry name" value="AMINOGLYCOSIDE PHOSPHOTRANSFERASE DOMAIN-CONTAINING PROTEIN-RELATED"/>
    <property type="match status" value="1"/>
</dbReference>
<dbReference type="InterPro" id="IPR011009">
    <property type="entry name" value="Kinase-like_dom_sf"/>
</dbReference>
<dbReference type="SUPFAM" id="SSF56112">
    <property type="entry name" value="Protein kinase-like (PK-like)"/>
    <property type="match status" value="1"/>
</dbReference>
<evidence type="ECO:0000256" key="4">
    <source>
        <dbReference type="ARBA" id="ARBA00022777"/>
    </source>
</evidence>